<protein>
    <recommendedName>
        <fullName evidence="7">Queuine tRNA-ribosyltransferase</fullName>
        <ecNumber evidence="7">2.4.2.29</ecNumber>
    </recommendedName>
    <alternativeName>
        <fullName evidence="7">Guanine insertion enzyme</fullName>
    </alternativeName>
    <alternativeName>
        <fullName evidence="7">tRNA-guanine transglycosylase</fullName>
    </alternativeName>
</protein>
<evidence type="ECO:0000256" key="4">
    <source>
        <dbReference type="ARBA" id="ARBA00022694"/>
    </source>
</evidence>
<comment type="caution">
    <text evidence="7">Lacks conserved residue(s) required for the propagation of feature annotation.</text>
</comment>
<evidence type="ECO:0000256" key="1">
    <source>
        <dbReference type="ARBA" id="ARBA00004691"/>
    </source>
</evidence>
<feature type="region of interest" description="RNA binding" evidence="7">
    <location>
        <begin position="248"/>
        <end position="254"/>
    </location>
</feature>
<feature type="region of interest" description="RNA binding; important for wobble base 34 recognition" evidence="7">
    <location>
        <begin position="272"/>
        <end position="276"/>
    </location>
</feature>
<comment type="pathway">
    <text evidence="1 7">tRNA modification; tRNA-queuosine biosynthesis.</text>
</comment>
<dbReference type="RefSeq" id="WP_090595886.1">
    <property type="nucleotide sequence ID" value="NZ_FNCS01000005.1"/>
</dbReference>
<organism evidence="9 10">
    <name type="scientific">Pelagibacterium luteolum</name>
    <dbReference type="NCBI Taxonomy" id="440168"/>
    <lineage>
        <taxon>Bacteria</taxon>
        <taxon>Pseudomonadati</taxon>
        <taxon>Pseudomonadota</taxon>
        <taxon>Alphaproteobacteria</taxon>
        <taxon>Hyphomicrobiales</taxon>
        <taxon>Devosiaceae</taxon>
        <taxon>Pelagibacterium</taxon>
    </lineage>
</organism>
<dbReference type="InterPro" id="IPR004803">
    <property type="entry name" value="TGT"/>
</dbReference>
<proteinExistence type="inferred from homology"/>
<comment type="subunit">
    <text evidence="7">Homodimer. Within each dimer, one monomer is responsible for RNA recognition and catalysis, while the other monomer binds to the replacement base PreQ1.</text>
</comment>
<comment type="catalytic activity">
    <reaction evidence="6 7">
        <text>7-aminomethyl-7-carbaguanine + guanosine(34) in tRNA = 7-aminomethyl-7-carbaguanosine(34) in tRNA + guanine</text>
        <dbReference type="Rhea" id="RHEA:24104"/>
        <dbReference type="Rhea" id="RHEA-COMP:10341"/>
        <dbReference type="Rhea" id="RHEA-COMP:10342"/>
        <dbReference type="ChEBI" id="CHEBI:16235"/>
        <dbReference type="ChEBI" id="CHEBI:58703"/>
        <dbReference type="ChEBI" id="CHEBI:74269"/>
        <dbReference type="ChEBI" id="CHEBI:82833"/>
        <dbReference type="EC" id="2.4.2.29"/>
    </reaction>
</comment>
<dbReference type="GO" id="GO:0008616">
    <property type="term" value="P:tRNA queuosine(34) biosynthetic process"/>
    <property type="evidence" value="ECO:0007669"/>
    <property type="project" value="UniProtKB-UniRule"/>
</dbReference>
<evidence type="ECO:0000256" key="3">
    <source>
        <dbReference type="ARBA" id="ARBA00022679"/>
    </source>
</evidence>
<feature type="binding site" evidence="7">
    <location>
        <position position="190"/>
    </location>
    <ligand>
        <name>substrate</name>
    </ligand>
</feature>
<evidence type="ECO:0000313" key="10">
    <source>
        <dbReference type="Proteomes" id="UP000199495"/>
    </source>
</evidence>
<dbReference type="Pfam" id="PF01702">
    <property type="entry name" value="TGT"/>
    <property type="match status" value="1"/>
</dbReference>
<gene>
    <name evidence="7" type="primary">tgt</name>
    <name evidence="9" type="ORF">SAMN04487974_10576</name>
</gene>
<evidence type="ECO:0000259" key="8">
    <source>
        <dbReference type="Pfam" id="PF01702"/>
    </source>
</evidence>
<dbReference type="AlphaFoldDB" id="A0A1G7W054"/>
<dbReference type="InterPro" id="IPR002616">
    <property type="entry name" value="tRNA_ribo_trans-like"/>
</dbReference>
<dbReference type="InterPro" id="IPR050076">
    <property type="entry name" value="ArchSynthase1/Queuine_TRR"/>
</dbReference>
<comment type="similarity">
    <text evidence="7">Belongs to the queuine tRNA-ribosyltransferase family.</text>
</comment>
<dbReference type="EMBL" id="FNCS01000005">
    <property type="protein sequence ID" value="SDG64520.1"/>
    <property type="molecule type" value="Genomic_DNA"/>
</dbReference>
<keyword evidence="2 7" id="KW-0328">Glycosyltransferase</keyword>
<keyword evidence="5 7" id="KW-0671">Queuosine biosynthesis</keyword>
<dbReference type="NCBIfam" id="TIGR00449">
    <property type="entry name" value="tgt_general"/>
    <property type="match status" value="1"/>
</dbReference>
<dbReference type="UniPathway" id="UPA00392"/>
<dbReference type="PANTHER" id="PTHR46499">
    <property type="entry name" value="QUEUINE TRNA-RIBOSYLTRANSFERASE"/>
    <property type="match status" value="1"/>
</dbReference>
<dbReference type="PANTHER" id="PTHR46499:SF1">
    <property type="entry name" value="QUEUINE TRNA-RIBOSYLTRANSFERASE"/>
    <property type="match status" value="1"/>
</dbReference>
<reference evidence="9 10" key="1">
    <citation type="submission" date="2016-10" db="EMBL/GenBank/DDBJ databases">
        <authorList>
            <person name="de Groot N.N."/>
        </authorList>
    </citation>
    <scope>NUCLEOTIDE SEQUENCE [LARGE SCALE GENOMIC DNA]</scope>
    <source>
        <strain evidence="9 10">CGMCC 1.10267</strain>
    </source>
</reference>
<feature type="active site" description="Proton acceptor" evidence="7">
    <location>
        <position position="93"/>
    </location>
</feature>
<dbReference type="InterPro" id="IPR036511">
    <property type="entry name" value="TGT-like_sf"/>
</dbReference>
<dbReference type="HAMAP" id="MF_00168">
    <property type="entry name" value="Q_tRNA_Tgt"/>
    <property type="match status" value="1"/>
</dbReference>
<evidence type="ECO:0000256" key="7">
    <source>
        <dbReference type="HAMAP-Rule" id="MF_00168"/>
    </source>
</evidence>
<feature type="binding site" evidence="7">
    <location>
        <begin position="93"/>
        <end position="97"/>
    </location>
    <ligand>
        <name>substrate</name>
    </ligand>
</feature>
<evidence type="ECO:0000256" key="2">
    <source>
        <dbReference type="ARBA" id="ARBA00022676"/>
    </source>
</evidence>
<keyword evidence="10" id="KW-1185">Reference proteome</keyword>
<dbReference type="EC" id="2.4.2.29" evidence="7"/>
<sequence length="377" mass="41921">MTQDFKFTLQATDGMARRGQIDTPRGEIRTPAFMPVGTAGTVKAMYPEQVRETGADIVLGNTYHLMLRPGAERVDRLGGLHEFMDWQRPILTDSGGFQVMSLAKLRKLDENGVTFKSHIDGSSHSLTPERSIEIQKLLDSDIIMQLDECVSLPAERDELNRAMELSIRWAERSKKAFDNAKGRALFGIVQGGDNPGLRARSAAGLIDIGFHGYAVGGLAVGEPQEVMFTVLNDITPQLPTEKPRYLMGVGKPDDLLGAVARGIDMFDCVHPTRAGRHGHAYTRFGVVNLKNARHKDDHRPLDEESPNPTARRFSRAYLHHLVRCEEMLGAMILSQINLSYYQELMAGMRNAIENTTFDQYSASVREAWAKGDLPALE</sequence>
<evidence type="ECO:0000256" key="5">
    <source>
        <dbReference type="ARBA" id="ARBA00022785"/>
    </source>
</evidence>
<dbReference type="GO" id="GO:0005829">
    <property type="term" value="C:cytosol"/>
    <property type="evidence" value="ECO:0007669"/>
    <property type="project" value="TreeGrafter"/>
</dbReference>
<comment type="function">
    <text evidence="7">Catalyzes the base-exchange of a guanine (G) residue with the queuine precursor 7-aminomethyl-7-deazaguanine (PreQ1) at position 34 (anticodon wobble position) in tRNAs with GU(N) anticodons (tRNA-Asp, -Asn, -His and -Tyr). Catalysis occurs through a double-displacement mechanism. The nucleophile active site attacks the C1' of nucleotide 34 to detach the guanine base from the RNA, forming a covalent enzyme-RNA intermediate. The proton acceptor active site deprotonates the incoming PreQ1, allowing a nucleophilic attack on the C1' of the ribose to form the product. After dissociation, two additional enzymatic reactions on the tRNA convert PreQ1 to queuine (Q), resulting in the hypermodified nucleoside queuosine (7-(((4,5-cis-dihydroxy-2-cyclopenten-1-yl)amino)methyl)-7-deazaguanosine).</text>
</comment>
<feature type="active site" description="Nucleophile" evidence="7">
    <location>
        <position position="267"/>
    </location>
</feature>
<dbReference type="SUPFAM" id="SSF51713">
    <property type="entry name" value="tRNA-guanine transglycosylase"/>
    <property type="match status" value="1"/>
</dbReference>
<name>A0A1G7W054_9HYPH</name>
<dbReference type="FunFam" id="3.20.20.105:FF:000001">
    <property type="entry name" value="Queuine tRNA-ribosyltransferase"/>
    <property type="match status" value="1"/>
</dbReference>
<feature type="domain" description="tRNA-guanine(15) transglycosylase-like" evidence="8">
    <location>
        <begin position="14"/>
        <end position="368"/>
    </location>
</feature>
<feature type="binding site" evidence="7">
    <location>
        <position position="147"/>
    </location>
    <ligand>
        <name>substrate</name>
    </ligand>
</feature>
<keyword evidence="3 7" id="KW-0808">Transferase</keyword>
<evidence type="ECO:0000256" key="6">
    <source>
        <dbReference type="ARBA" id="ARBA00050112"/>
    </source>
</evidence>
<dbReference type="STRING" id="440168.SAMN04487974_10576"/>
<feature type="binding site" evidence="7">
    <location>
        <position position="217"/>
    </location>
    <ligand>
        <name>substrate</name>
    </ligand>
</feature>
<dbReference type="Proteomes" id="UP000199495">
    <property type="component" value="Unassembled WGS sequence"/>
</dbReference>
<dbReference type="OrthoDB" id="9805417at2"/>
<accession>A0A1G7W054</accession>
<dbReference type="NCBIfam" id="TIGR00430">
    <property type="entry name" value="Q_tRNA_tgt"/>
    <property type="match status" value="1"/>
</dbReference>
<keyword evidence="4 7" id="KW-0819">tRNA processing</keyword>
<evidence type="ECO:0000313" key="9">
    <source>
        <dbReference type="EMBL" id="SDG64520.1"/>
    </source>
</evidence>
<dbReference type="GO" id="GO:0008479">
    <property type="term" value="F:tRNA-guanosine(34) queuine transglycosylase activity"/>
    <property type="evidence" value="ECO:0007669"/>
    <property type="project" value="UniProtKB-UniRule"/>
</dbReference>
<dbReference type="Gene3D" id="3.20.20.105">
    <property type="entry name" value="Queuine tRNA-ribosyltransferase-like"/>
    <property type="match status" value="1"/>
</dbReference>